<accession>A0A644W8X5</accession>
<organism evidence="2">
    <name type="scientific">bioreactor metagenome</name>
    <dbReference type="NCBI Taxonomy" id="1076179"/>
    <lineage>
        <taxon>unclassified sequences</taxon>
        <taxon>metagenomes</taxon>
        <taxon>ecological metagenomes</taxon>
    </lineage>
</organism>
<sequence>MKSLPLQPKISARTSLDIGNADETPVFRVGRYDGDVAPPADYLDDRPHAAPAPAVQHRGPIAVLPDVVYHFLRLRIPVHDQFKEHVGVQETFLQKGPDKIARREPRAVDHHLEKIHFPSAPQDMPKGRKVHHHFHETDGGSEGSLPPDKKQDPDRAAAHIHYPGAENENEPYRIHEIRPEQNVVFIEKPPCKTSILSYHRAKKEKGFRYGKDCAIV</sequence>
<reference evidence="2" key="1">
    <citation type="submission" date="2019-08" db="EMBL/GenBank/DDBJ databases">
        <authorList>
            <person name="Kucharzyk K."/>
            <person name="Murdoch R.W."/>
            <person name="Higgins S."/>
            <person name="Loffler F."/>
        </authorList>
    </citation>
    <scope>NUCLEOTIDE SEQUENCE</scope>
</reference>
<evidence type="ECO:0000313" key="2">
    <source>
        <dbReference type="EMBL" id="MPM00230.1"/>
    </source>
</evidence>
<name>A0A644W8X5_9ZZZZ</name>
<comment type="caution">
    <text evidence="2">The sequence shown here is derived from an EMBL/GenBank/DDBJ whole genome shotgun (WGS) entry which is preliminary data.</text>
</comment>
<dbReference type="EMBL" id="VSSQ01000716">
    <property type="protein sequence ID" value="MPM00230.1"/>
    <property type="molecule type" value="Genomic_DNA"/>
</dbReference>
<proteinExistence type="predicted"/>
<feature type="region of interest" description="Disordered" evidence="1">
    <location>
        <begin position="117"/>
        <end position="156"/>
    </location>
</feature>
<gene>
    <name evidence="2" type="ORF">SDC9_46453</name>
</gene>
<dbReference type="AlphaFoldDB" id="A0A644W8X5"/>
<feature type="compositionally biased region" description="Basic and acidic residues" evidence="1">
    <location>
        <begin position="147"/>
        <end position="156"/>
    </location>
</feature>
<evidence type="ECO:0000256" key="1">
    <source>
        <dbReference type="SAM" id="MobiDB-lite"/>
    </source>
</evidence>
<protein>
    <submittedName>
        <fullName evidence="2">Uncharacterized protein</fullName>
    </submittedName>
</protein>